<dbReference type="AlphaFoldDB" id="A0A7M5UT43"/>
<organism evidence="2 3">
    <name type="scientific">Clytia hemisphaerica</name>
    <dbReference type="NCBI Taxonomy" id="252671"/>
    <lineage>
        <taxon>Eukaryota</taxon>
        <taxon>Metazoa</taxon>
        <taxon>Cnidaria</taxon>
        <taxon>Hydrozoa</taxon>
        <taxon>Hydroidolina</taxon>
        <taxon>Leptothecata</taxon>
        <taxon>Obeliida</taxon>
        <taxon>Clytiidae</taxon>
        <taxon>Clytia</taxon>
    </lineage>
</organism>
<accession>A0A7M5UT43</accession>
<dbReference type="EnsemblMetazoa" id="CLYHEMT005370.1">
    <property type="protein sequence ID" value="CLYHEMP005370.1"/>
    <property type="gene ID" value="CLYHEMG005370"/>
</dbReference>
<evidence type="ECO:0000313" key="2">
    <source>
        <dbReference type="EnsemblMetazoa" id="CLYHEMP005370.1"/>
    </source>
</evidence>
<dbReference type="PANTHER" id="PTHR35539">
    <property type="entry name" value="CDNA SEQUENCE BC048562"/>
    <property type="match status" value="1"/>
</dbReference>
<dbReference type="Pfam" id="PF15115">
    <property type="entry name" value="HDNR"/>
    <property type="match status" value="1"/>
</dbReference>
<feature type="domain" description="Domain of unknown function with conserved HDNR motif" evidence="1">
    <location>
        <begin position="5"/>
        <end position="163"/>
    </location>
</feature>
<dbReference type="GeneID" id="136800339"/>
<proteinExistence type="predicted"/>
<dbReference type="InterPro" id="IPR029369">
    <property type="entry name" value="HDNR"/>
</dbReference>
<sequence length="229" mass="26389">MFENDITGSWHPAGFHGHFRSKSRNDIDTLYRHGAKPQPPQLFYKRSEVRSDNHNFSRHDNRNTHASGMGDLEMHFSMGLGKRKPGAKSQHYKSTSSLLHWHNDNNSPAPSPIQQQKNQWQNQTSYLQSYKTINKDSQPKNVVTHEPIHSRRNPALRRKLLSARMSERNPIAPPLLAWGPIDGKSTENFKPCVGDSSRRIIHRTPPQRIVETKTSNDRVVRYPRVKSAF</sequence>
<name>A0A7M5UT43_9CNID</name>
<protein>
    <recommendedName>
        <fullName evidence="1">Domain of unknown function with conserved HDNR motif domain-containing protein</fullName>
    </recommendedName>
</protein>
<keyword evidence="3" id="KW-1185">Reference proteome</keyword>
<evidence type="ECO:0000259" key="1">
    <source>
        <dbReference type="Pfam" id="PF15115"/>
    </source>
</evidence>
<dbReference type="RefSeq" id="XP_066913078.1">
    <property type="nucleotide sequence ID" value="XM_067056977.1"/>
</dbReference>
<evidence type="ECO:0000313" key="3">
    <source>
        <dbReference type="Proteomes" id="UP000594262"/>
    </source>
</evidence>
<dbReference type="OrthoDB" id="10045229at2759"/>
<reference evidence="2" key="1">
    <citation type="submission" date="2021-01" db="UniProtKB">
        <authorList>
            <consortium name="EnsemblMetazoa"/>
        </authorList>
    </citation>
    <scope>IDENTIFICATION</scope>
</reference>
<dbReference type="PANTHER" id="PTHR35539:SF1">
    <property type="entry name" value="CDNA SEQUENCE BC048562"/>
    <property type="match status" value="1"/>
</dbReference>
<dbReference type="Proteomes" id="UP000594262">
    <property type="component" value="Unplaced"/>
</dbReference>